<name>A0A0K2TT16_LEPSM</name>
<evidence type="ECO:0000313" key="1">
    <source>
        <dbReference type="EMBL" id="CDW28812.1"/>
    </source>
</evidence>
<sequence length="18" mass="2119">MSPISRKTRIRGLSKLKF</sequence>
<organism evidence="1">
    <name type="scientific">Lepeophtheirus salmonis</name>
    <name type="common">Salmon louse</name>
    <name type="synonym">Caligus salmonis</name>
    <dbReference type="NCBI Taxonomy" id="72036"/>
    <lineage>
        <taxon>Eukaryota</taxon>
        <taxon>Metazoa</taxon>
        <taxon>Ecdysozoa</taxon>
        <taxon>Arthropoda</taxon>
        <taxon>Crustacea</taxon>
        <taxon>Multicrustacea</taxon>
        <taxon>Hexanauplia</taxon>
        <taxon>Copepoda</taxon>
        <taxon>Siphonostomatoida</taxon>
        <taxon>Caligidae</taxon>
        <taxon>Lepeophtheirus</taxon>
    </lineage>
</organism>
<reference evidence="1" key="1">
    <citation type="submission" date="2014-05" db="EMBL/GenBank/DDBJ databases">
        <authorList>
            <person name="Chronopoulou M."/>
        </authorList>
    </citation>
    <scope>NUCLEOTIDE SEQUENCE</scope>
    <source>
        <tissue evidence="1">Whole organism</tissue>
    </source>
</reference>
<dbReference type="EMBL" id="HACA01011451">
    <property type="protein sequence ID" value="CDW28812.1"/>
    <property type="molecule type" value="Transcribed_RNA"/>
</dbReference>
<accession>A0A0K2TT16</accession>
<proteinExistence type="predicted"/>
<protein>
    <submittedName>
        <fullName evidence="1">Uncharacterized protein</fullName>
    </submittedName>
</protein>
<dbReference type="AlphaFoldDB" id="A0A0K2TT16"/>